<dbReference type="EC" id="2.1.2.1" evidence="9"/>
<keyword evidence="6 9" id="KW-0808">Transferase</keyword>
<reference evidence="12 13" key="1">
    <citation type="journal article" date="2016" name="Mol. Biol. Evol.">
        <title>Comparative Genomics of Early-Diverging Mushroom-Forming Fungi Provides Insights into the Origins of Lignocellulose Decay Capabilities.</title>
        <authorList>
            <person name="Nagy L.G."/>
            <person name="Riley R."/>
            <person name="Tritt A."/>
            <person name="Adam C."/>
            <person name="Daum C."/>
            <person name="Floudas D."/>
            <person name="Sun H."/>
            <person name="Yadav J.S."/>
            <person name="Pangilinan J."/>
            <person name="Larsson K.H."/>
            <person name="Matsuura K."/>
            <person name="Barry K."/>
            <person name="Labutti K."/>
            <person name="Kuo R."/>
            <person name="Ohm R.A."/>
            <person name="Bhattacharya S.S."/>
            <person name="Shirouzu T."/>
            <person name="Yoshinaga Y."/>
            <person name="Martin F.M."/>
            <person name="Grigoriev I.V."/>
            <person name="Hibbett D.S."/>
        </authorList>
    </citation>
    <scope>NUCLEOTIDE SEQUENCE [LARGE SCALE GENOMIC DNA]</scope>
    <source>
        <strain evidence="12 13">HHB12733</strain>
    </source>
</reference>
<keyword evidence="5 9" id="KW-0554">One-carbon metabolism</keyword>
<evidence type="ECO:0000313" key="12">
    <source>
        <dbReference type="EMBL" id="KZT55205.1"/>
    </source>
</evidence>
<comment type="catalytic activity">
    <reaction evidence="1 9">
        <text>(6R)-5,10-methylene-5,6,7,8-tetrahydrofolate + glycine + H2O = (6S)-5,6,7,8-tetrahydrofolate + L-serine</text>
        <dbReference type="Rhea" id="RHEA:15481"/>
        <dbReference type="ChEBI" id="CHEBI:15377"/>
        <dbReference type="ChEBI" id="CHEBI:15636"/>
        <dbReference type="ChEBI" id="CHEBI:33384"/>
        <dbReference type="ChEBI" id="CHEBI:57305"/>
        <dbReference type="ChEBI" id="CHEBI:57453"/>
        <dbReference type="EC" id="2.1.2.1"/>
    </reaction>
</comment>
<comment type="similarity">
    <text evidence="4 9">Belongs to the SHMT family.</text>
</comment>
<dbReference type="Gene3D" id="3.90.1150.10">
    <property type="entry name" value="Aspartate Aminotransferase, domain 1"/>
    <property type="match status" value="1"/>
</dbReference>
<dbReference type="STRING" id="1353952.A0A165ENC3"/>
<sequence>MFRPALRSLPRSLPRLAPSSSSSLPTPIARPLLTRTMAHKVALPDDFNKDLYVPLAQLDPEVQELVDRETWRQFSGLELIASENLTSLAALEANGSIFTNKYSEGLPGARYYGGNEYVDELEILCQKRALEAFSADPTKWGVNVQPYSGSTANFAAFTALINPQDRLMGLGLPDGGHLTHGYYTAKKKISASSIYFQSFPYQVKKDTGYIDYDLLAANAKLFKPRAIVCGASAYPRDWDYKRLRQIADGEGAYLLCDMAHISGLVAAGAQNNPFEYCDVVTTTTHKTLRGPRAGLIFFRKDKEADMESRINNAVFPACQGGPHNHTIAAIAVTLKLANTPEFKAYARAVIENAQTMAKFLHDKGYKLQTDGTENHLILWDLRPLGLTGSKVEKLCDMAGITINKNAVAGDVSAQTPGGVRLGLACLTSRSMHKDDILRVASFLDRAVQLALDAQKAAGSKKLVDFVAAVSSSPGVTQLAKEVREFARAFPLPGVPDSSKIKAFADEH</sequence>
<evidence type="ECO:0000313" key="13">
    <source>
        <dbReference type="Proteomes" id="UP000076842"/>
    </source>
</evidence>
<dbReference type="OrthoDB" id="10265628at2759"/>
<dbReference type="PANTHER" id="PTHR11680">
    <property type="entry name" value="SERINE HYDROXYMETHYLTRANSFERASE"/>
    <property type="match status" value="1"/>
</dbReference>
<dbReference type="GO" id="GO:0035999">
    <property type="term" value="P:tetrahydrofolate interconversion"/>
    <property type="evidence" value="ECO:0007669"/>
    <property type="project" value="UniProtKB-UniPathway"/>
</dbReference>
<dbReference type="InterPro" id="IPR015422">
    <property type="entry name" value="PyrdxlP-dep_Trfase_small"/>
</dbReference>
<keyword evidence="13" id="KW-1185">Reference proteome</keyword>
<feature type="domain" description="Serine hydroxymethyltransferase-like" evidence="11">
    <location>
        <begin position="55"/>
        <end position="442"/>
    </location>
</feature>
<dbReference type="AlphaFoldDB" id="A0A165ENC3"/>
<dbReference type="InterPro" id="IPR019798">
    <property type="entry name" value="Ser_HO-MeTrfase_PLP_BS"/>
</dbReference>
<dbReference type="Pfam" id="PF00464">
    <property type="entry name" value="SHMT"/>
    <property type="match status" value="1"/>
</dbReference>
<evidence type="ECO:0000256" key="3">
    <source>
        <dbReference type="ARBA" id="ARBA00004777"/>
    </source>
</evidence>
<dbReference type="GO" id="GO:0019264">
    <property type="term" value="P:glycine biosynthetic process from serine"/>
    <property type="evidence" value="ECO:0007669"/>
    <property type="project" value="InterPro"/>
</dbReference>
<evidence type="ECO:0000256" key="4">
    <source>
        <dbReference type="ARBA" id="ARBA00006376"/>
    </source>
</evidence>
<name>A0A165ENC3_9BASI</name>
<dbReference type="Gene3D" id="3.40.640.10">
    <property type="entry name" value="Type I PLP-dependent aspartate aminotransferase-like (Major domain)"/>
    <property type="match status" value="1"/>
</dbReference>
<dbReference type="InterPro" id="IPR015421">
    <property type="entry name" value="PyrdxlP-dep_Trfase_major"/>
</dbReference>
<comment type="cofactor">
    <cofactor evidence="2 8 9">
        <name>pyridoxal 5'-phosphate</name>
        <dbReference type="ChEBI" id="CHEBI:597326"/>
    </cofactor>
</comment>
<dbReference type="FunFam" id="3.40.640.10:FF:000050">
    <property type="entry name" value="Serine hydroxymethyltransferase"/>
    <property type="match status" value="1"/>
</dbReference>
<accession>A0A165ENC3</accession>
<feature type="modified residue" description="N6-(pyridoxal phosphate)lysine" evidence="8">
    <location>
        <position position="286"/>
    </location>
</feature>
<feature type="region of interest" description="Disordered" evidence="10">
    <location>
        <begin position="1"/>
        <end position="24"/>
    </location>
</feature>
<evidence type="ECO:0000256" key="7">
    <source>
        <dbReference type="ARBA" id="ARBA00022898"/>
    </source>
</evidence>
<evidence type="ECO:0000256" key="8">
    <source>
        <dbReference type="PIRSR" id="PIRSR000412-50"/>
    </source>
</evidence>
<dbReference type="UniPathway" id="UPA00193"/>
<proteinExistence type="inferred from homology"/>
<evidence type="ECO:0000256" key="6">
    <source>
        <dbReference type="ARBA" id="ARBA00022679"/>
    </source>
</evidence>
<dbReference type="InterPro" id="IPR001085">
    <property type="entry name" value="Ser_HO-MeTrfase"/>
</dbReference>
<keyword evidence="7 8" id="KW-0663">Pyridoxal phosphate</keyword>
<dbReference type="CDD" id="cd00378">
    <property type="entry name" value="SHMT"/>
    <property type="match status" value="1"/>
</dbReference>
<dbReference type="Proteomes" id="UP000076842">
    <property type="component" value="Unassembled WGS sequence"/>
</dbReference>
<evidence type="ECO:0000256" key="9">
    <source>
        <dbReference type="RuleBase" id="RU000585"/>
    </source>
</evidence>
<dbReference type="PANTHER" id="PTHR11680:SF35">
    <property type="entry name" value="SERINE HYDROXYMETHYLTRANSFERASE 1"/>
    <property type="match status" value="1"/>
</dbReference>
<dbReference type="PIRSF" id="PIRSF000412">
    <property type="entry name" value="SHMT"/>
    <property type="match status" value="1"/>
</dbReference>
<dbReference type="NCBIfam" id="NF000586">
    <property type="entry name" value="PRK00011.1"/>
    <property type="match status" value="1"/>
</dbReference>
<evidence type="ECO:0000256" key="1">
    <source>
        <dbReference type="ARBA" id="ARBA00001528"/>
    </source>
</evidence>
<dbReference type="GO" id="GO:0005739">
    <property type="term" value="C:mitochondrion"/>
    <property type="evidence" value="ECO:0007669"/>
    <property type="project" value="TreeGrafter"/>
</dbReference>
<protein>
    <recommendedName>
        <fullName evidence="9">Serine hydroxymethyltransferase</fullName>
        <ecNumber evidence="9">2.1.2.1</ecNumber>
    </recommendedName>
</protein>
<dbReference type="InterPro" id="IPR015424">
    <property type="entry name" value="PyrdxlP-dep_Trfase"/>
</dbReference>
<comment type="pathway">
    <text evidence="3 9">One-carbon metabolism; tetrahydrofolate interconversion.</text>
</comment>
<dbReference type="SUPFAM" id="SSF53383">
    <property type="entry name" value="PLP-dependent transferases"/>
    <property type="match status" value="1"/>
</dbReference>
<evidence type="ECO:0000256" key="2">
    <source>
        <dbReference type="ARBA" id="ARBA00001933"/>
    </source>
</evidence>
<dbReference type="InterPro" id="IPR049943">
    <property type="entry name" value="Ser_HO-MeTrfase-like"/>
</dbReference>
<dbReference type="GO" id="GO:0004372">
    <property type="term" value="F:glycine hydroxymethyltransferase activity"/>
    <property type="evidence" value="ECO:0007669"/>
    <property type="project" value="UniProtKB-EC"/>
</dbReference>
<dbReference type="InParanoid" id="A0A165ENC3"/>
<dbReference type="PROSITE" id="PS00096">
    <property type="entry name" value="SHMT"/>
    <property type="match status" value="1"/>
</dbReference>
<evidence type="ECO:0000256" key="10">
    <source>
        <dbReference type="SAM" id="MobiDB-lite"/>
    </source>
</evidence>
<organism evidence="12 13">
    <name type="scientific">Calocera cornea HHB12733</name>
    <dbReference type="NCBI Taxonomy" id="1353952"/>
    <lineage>
        <taxon>Eukaryota</taxon>
        <taxon>Fungi</taxon>
        <taxon>Dikarya</taxon>
        <taxon>Basidiomycota</taxon>
        <taxon>Agaricomycotina</taxon>
        <taxon>Dacrymycetes</taxon>
        <taxon>Dacrymycetales</taxon>
        <taxon>Dacrymycetaceae</taxon>
        <taxon>Calocera</taxon>
    </lineage>
</organism>
<dbReference type="EMBL" id="KV423999">
    <property type="protein sequence ID" value="KZT55205.1"/>
    <property type="molecule type" value="Genomic_DNA"/>
</dbReference>
<dbReference type="FunCoup" id="A0A165ENC3">
    <property type="interactions" value="635"/>
</dbReference>
<comment type="function">
    <text evidence="9">Interconversion of serine and glycine.</text>
</comment>
<evidence type="ECO:0000259" key="11">
    <source>
        <dbReference type="Pfam" id="PF00464"/>
    </source>
</evidence>
<gene>
    <name evidence="12" type="ORF">CALCODRAFT_498909</name>
</gene>
<evidence type="ECO:0000256" key="5">
    <source>
        <dbReference type="ARBA" id="ARBA00022563"/>
    </source>
</evidence>
<dbReference type="GO" id="GO:0030170">
    <property type="term" value="F:pyridoxal phosphate binding"/>
    <property type="evidence" value="ECO:0007669"/>
    <property type="project" value="InterPro"/>
</dbReference>
<dbReference type="HAMAP" id="MF_00051">
    <property type="entry name" value="SHMT"/>
    <property type="match status" value="1"/>
</dbReference>
<dbReference type="InterPro" id="IPR039429">
    <property type="entry name" value="SHMT-like_dom"/>
</dbReference>